<evidence type="ECO:0000313" key="1">
    <source>
        <dbReference type="EMBL" id="MEJ4139117.1"/>
    </source>
</evidence>
<organism evidence="1 2">
    <name type="scientific">Corynebacterium marquesiae</name>
    <dbReference type="NCBI Taxonomy" id="2913503"/>
    <lineage>
        <taxon>Bacteria</taxon>
        <taxon>Bacillati</taxon>
        <taxon>Actinomycetota</taxon>
        <taxon>Actinomycetes</taxon>
        <taxon>Mycobacteriales</taxon>
        <taxon>Corynebacteriaceae</taxon>
        <taxon>Corynebacterium</taxon>
    </lineage>
</organism>
<accession>A0ABU8P605</accession>
<protein>
    <submittedName>
        <fullName evidence="1">Uncharacterized protein</fullName>
    </submittedName>
</protein>
<name>A0ABU8P605_9CORY</name>
<keyword evidence="2" id="KW-1185">Reference proteome</keyword>
<proteinExistence type="predicted"/>
<gene>
    <name evidence="1" type="ORF">V5S76_08335</name>
</gene>
<dbReference type="RefSeq" id="WP_337887972.1">
    <property type="nucleotide sequence ID" value="NZ_JBAHUW010000047.1"/>
</dbReference>
<dbReference type="EMBL" id="JBAHUZ010000019">
    <property type="protein sequence ID" value="MEJ4139117.1"/>
    <property type="molecule type" value="Genomic_DNA"/>
</dbReference>
<reference evidence="1 2" key="1">
    <citation type="submission" date="2024-02" db="EMBL/GenBank/DDBJ databases">
        <title>Whole genome sequencing and characterization of Corynebacterium isolated from the ocular surface of dry eye disease sufferers.</title>
        <authorList>
            <person name="Naqvi M."/>
        </authorList>
    </citation>
    <scope>NUCLEOTIDE SEQUENCE [LARGE SCALE GENOMIC DNA]</scope>
    <source>
        <strain evidence="1 2">PCR27</strain>
    </source>
</reference>
<comment type="caution">
    <text evidence="1">The sequence shown here is derived from an EMBL/GenBank/DDBJ whole genome shotgun (WGS) entry which is preliminary data.</text>
</comment>
<evidence type="ECO:0000313" key="2">
    <source>
        <dbReference type="Proteomes" id="UP001372244"/>
    </source>
</evidence>
<dbReference type="Proteomes" id="UP001372244">
    <property type="component" value="Unassembled WGS sequence"/>
</dbReference>
<sequence>MAILSLAVAVIAFIFDNFSNPKRLGRKEFKKAKAKQAIQQLSELSLLASELEISLREANMFVDQISKQLVEETIEEISGGDLSIDGYETSMNPHRAIPSGLPIPTNNRFRERAEQRKEKFAQVWCSAFELLHRYPTHQQPVNYPELTKKFSFEDHRVTNWALYTQLFSVCPKHSQKFLLILSRPDHHRLIINKFRSYSAEKLDLANKIMHNFAKGKNLKAPRKGYDSVDEVRIFIQEKIDSNFKSDSKESGLTTLMQACNQSVVRWYDDLGEYYWNSFEIIVETENFRRSFATLTE</sequence>